<dbReference type="RefSeq" id="WP_108033858.1">
    <property type="nucleotide sequence ID" value="NZ_QAOM01000035.1"/>
</dbReference>
<dbReference type="SUPFAM" id="SSF52540">
    <property type="entry name" value="P-loop containing nucleoside triphosphate hydrolases"/>
    <property type="match status" value="1"/>
</dbReference>
<dbReference type="FunFam" id="3.40.50.300:FF:000425">
    <property type="entry name" value="Probable ABC transporter, ATP-binding subunit"/>
    <property type="match status" value="1"/>
</dbReference>
<dbReference type="InterPro" id="IPR027417">
    <property type="entry name" value="P-loop_NTPase"/>
</dbReference>
<dbReference type="OrthoDB" id="9802264at2"/>
<evidence type="ECO:0000256" key="3">
    <source>
        <dbReference type="ARBA" id="ARBA00022741"/>
    </source>
</evidence>
<dbReference type="GO" id="GO:0005524">
    <property type="term" value="F:ATP binding"/>
    <property type="evidence" value="ECO:0007669"/>
    <property type="project" value="UniProtKB-KW"/>
</dbReference>
<evidence type="ECO:0000256" key="4">
    <source>
        <dbReference type="ARBA" id="ARBA00022840"/>
    </source>
</evidence>
<gene>
    <name evidence="7" type="ORF">C8U37_1356</name>
</gene>
<name>A0A2T5I7J2_9LACT</name>
<comment type="caution">
    <text evidence="7">The sequence shown here is derived from an EMBL/GenBank/DDBJ whole genome shotgun (WGS) entry which is preliminary data.</text>
</comment>
<dbReference type="InterPro" id="IPR003439">
    <property type="entry name" value="ABC_transporter-like_ATP-bd"/>
</dbReference>
<keyword evidence="8" id="KW-1185">Reference proteome</keyword>
<evidence type="ECO:0000259" key="6">
    <source>
        <dbReference type="PROSITE" id="PS50893"/>
    </source>
</evidence>
<evidence type="ECO:0000313" key="7">
    <source>
        <dbReference type="EMBL" id="PTQ79794.1"/>
    </source>
</evidence>
<proteinExistence type="inferred from homology"/>
<accession>A0A2T5I7J2</accession>
<dbReference type="Proteomes" id="UP000244161">
    <property type="component" value="Unassembled WGS sequence"/>
</dbReference>
<keyword evidence="2" id="KW-0813">Transport</keyword>
<keyword evidence="4 7" id="KW-0067">ATP-binding</keyword>
<dbReference type="EMBL" id="QAOM01000035">
    <property type="protein sequence ID" value="PTQ79794.1"/>
    <property type="molecule type" value="Genomic_DNA"/>
</dbReference>
<evidence type="ECO:0000256" key="5">
    <source>
        <dbReference type="ARBA" id="ARBA00066388"/>
    </source>
</evidence>
<reference evidence="7 8" key="1">
    <citation type="submission" date="2018-04" db="EMBL/GenBank/DDBJ databases">
        <title>Genomic Encyclopedia of Archaeal and Bacterial Type Strains, Phase II (KMG-II): from individual species to whole genera.</title>
        <authorList>
            <person name="Goeker M."/>
        </authorList>
    </citation>
    <scope>NUCLEOTIDE SEQUENCE [LARGE SCALE GENOMIC DNA]</scope>
    <source>
        <strain evidence="7 8">DSM 18806</strain>
    </source>
</reference>
<dbReference type="Gene3D" id="3.40.50.300">
    <property type="entry name" value="P-loop containing nucleotide triphosphate hydrolases"/>
    <property type="match status" value="1"/>
</dbReference>
<dbReference type="Pfam" id="PF00005">
    <property type="entry name" value="ABC_tran"/>
    <property type="match status" value="1"/>
</dbReference>
<keyword evidence="3" id="KW-0547">Nucleotide-binding</keyword>
<protein>
    <recommendedName>
        <fullName evidence="5">ABC-type quaternary amine transporter</fullName>
        <ecNumber evidence="5">7.6.2.9</ecNumber>
    </recommendedName>
</protein>
<evidence type="ECO:0000256" key="1">
    <source>
        <dbReference type="ARBA" id="ARBA00005417"/>
    </source>
</evidence>
<comment type="similarity">
    <text evidence="1">Belongs to the ABC transporter superfamily.</text>
</comment>
<dbReference type="PROSITE" id="PS00211">
    <property type="entry name" value="ABC_TRANSPORTER_1"/>
    <property type="match status" value="1"/>
</dbReference>
<dbReference type="PROSITE" id="PS50893">
    <property type="entry name" value="ABC_TRANSPORTER_2"/>
    <property type="match status" value="1"/>
</dbReference>
<sequence>MIKISNVTKKYGDFTAVKDLSLTVNKAEFLVILGPSGCGKSTLLRLINKMIARDSGEIEVNGEDIDDLKGEELRKTIGYVIQSIGLFPHMDVKKNIATVPHLLKWKNDKISKRVDEMLALVGLEPEKYRDKKPSELSGGEAQRIGVARAIASDPDILLMDEPFGAVDPINRLRLQKEFRKIQKELKKTVVFVTHDIDEALLLSDRICILNQGEIVQIDTPERIVLDPKNEFVKDFFKGEGILTILSRKPAIDYAEAVLLEEEPLDENATLRDVLTEMLTTGKDRVALINGSISWDSILKVAGSDINEV</sequence>
<dbReference type="GO" id="GO:0016887">
    <property type="term" value="F:ATP hydrolysis activity"/>
    <property type="evidence" value="ECO:0007669"/>
    <property type="project" value="InterPro"/>
</dbReference>
<feature type="domain" description="ABC transporter" evidence="6">
    <location>
        <begin position="2"/>
        <end position="236"/>
    </location>
</feature>
<dbReference type="PANTHER" id="PTHR43117:SF4">
    <property type="entry name" value="OSMOPROTECTANT IMPORT ATP-BINDING PROTEIN OSMV"/>
    <property type="match status" value="1"/>
</dbReference>
<dbReference type="PANTHER" id="PTHR43117">
    <property type="entry name" value="OSMOPROTECTANT IMPORT ATP-BINDING PROTEIN OSMV"/>
    <property type="match status" value="1"/>
</dbReference>
<evidence type="ECO:0000256" key="2">
    <source>
        <dbReference type="ARBA" id="ARBA00022448"/>
    </source>
</evidence>
<dbReference type="GO" id="GO:0015418">
    <property type="term" value="F:ABC-type quaternary ammonium compound transporting activity"/>
    <property type="evidence" value="ECO:0007669"/>
    <property type="project" value="UniProtKB-EC"/>
</dbReference>
<dbReference type="InterPro" id="IPR017871">
    <property type="entry name" value="ABC_transporter-like_CS"/>
</dbReference>
<dbReference type="InterPro" id="IPR003593">
    <property type="entry name" value="AAA+_ATPase"/>
</dbReference>
<dbReference type="AlphaFoldDB" id="A0A2T5I7J2"/>
<evidence type="ECO:0000313" key="8">
    <source>
        <dbReference type="Proteomes" id="UP000244161"/>
    </source>
</evidence>
<dbReference type="SMART" id="SM00382">
    <property type="entry name" value="AAA"/>
    <property type="match status" value="1"/>
</dbReference>
<organism evidence="7 8">
    <name type="scientific">Trichococcus patagoniensis</name>
    <dbReference type="NCBI Taxonomy" id="382641"/>
    <lineage>
        <taxon>Bacteria</taxon>
        <taxon>Bacillati</taxon>
        <taxon>Bacillota</taxon>
        <taxon>Bacilli</taxon>
        <taxon>Lactobacillales</taxon>
        <taxon>Carnobacteriaceae</taxon>
        <taxon>Trichococcus</taxon>
    </lineage>
</organism>
<dbReference type="EC" id="7.6.2.9" evidence="5"/>